<organism evidence="1">
    <name type="scientific">uncultured Caudovirales phage</name>
    <dbReference type="NCBI Taxonomy" id="2100421"/>
    <lineage>
        <taxon>Viruses</taxon>
        <taxon>Duplodnaviria</taxon>
        <taxon>Heunggongvirae</taxon>
        <taxon>Uroviricota</taxon>
        <taxon>Caudoviricetes</taxon>
        <taxon>Peduoviridae</taxon>
        <taxon>Maltschvirus</taxon>
        <taxon>Maltschvirus maltsch</taxon>
    </lineage>
</organism>
<reference evidence="1" key="1">
    <citation type="submission" date="2020-05" db="EMBL/GenBank/DDBJ databases">
        <authorList>
            <person name="Chiriac C."/>
            <person name="Salcher M."/>
            <person name="Ghai R."/>
            <person name="Kavagutti S V."/>
        </authorList>
    </citation>
    <scope>NUCLEOTIDE SEQUENCE</scope>
</reference>
<dbReference type="EMBL" id="LR797280">
    <property type="protein sequence ID" value="CAB4199347.1"/>
    <property type="molecule type" value="Genomic_DNA"/>
</dbReference>
<sequence>MSVELRLTRTLRGFEPSDDESREAVKAIKIGTEMKCEVRVARDGARLRYFFGLCKTVLDNTDEFLNTDAVKESIKLGIGWVNQVQVYDEEKGWRIERTPKSISFAKMDEVEFREFVKQAEHYVCMALGVTSDQLADALTDYIAPGFNREGKARGRAA</sequence>
<name>A0A6J5RY85_9CAUD</name>
<proteinExistence type="predicted"/>
<gene>
    <name evidence="1" type="ORF">UFOVP1333_40</name>
</gene>
<protein>
    <submittedName>
        <fullName evidence="1">Uncharacterized protein</fullName>
    </submittedName>
</protein>
<accession>A0A6J5RY85</accession>
<evidence type="ECO:0000313" key="1">
    <source>
        <dbReference type="EMBL" id="CAB4199347.1"/>
    </source>
</evidence>